<evidence type="ECO:0000313" key="4">
    <source>
        <dbReference type="EMBL" id="GLT13170.1"/>
    </source>
</evidence>
<evidence type="ECO:0000313" key="5">
    <source>
        <dbReference type="Proteomes" id="UP001157156"/>
    </source>
</evidence>
<proteinExistence type="inferred from homology"/>
<dbReference type="RefSeq" id="WP_089124631.1">
    <property type="nucleotide sequence ID" value="NZ_BSPV01000001.1"/>
</dbReference>
<evidence type="ECO:0000256" key="2">
    <source>
        <dbReference type="ARBA" id="ARBA00023002"/>
    </source>
</evidence>
<dbReference type="PANTHER" id="PTHR43673">
    <property type="entry name" value="NAD(P)H NITROREDUCTASE YDGI-RELATED"/>
    <property type="match status" value="1"/>
</dbReference>
<gene>
    <name evidence="4" type="ORF">GCM10007931_01440</name>
</gene>
<sequence>MKIILKRALPQDLRSSVKTYLNRINFKIAKCCSKSAFLSSAYYFLFNKSFRRENQSVLNGRLQYESAIQDSNKSNVLLRRNIHRIEKGLIMRPRRSVFGLGFIEETVHAYVKEVEVNKVSHQELKWATDVLSEYFETIDIGTSKLVDELRRKYEKAIKDTVISFEHDIYQPNKGSYSPYFREDNETSGVSYNQLLMLFKQRRSVRWFQQTPVPEEIINKAIRAASLAPSACNRQPFKFYTTTDKKVAKEVGAIPMGTAGFSSNFQSVIVVTGDLSCYPYERDRHVIYIDASLASMQLVLALETMEVSSCIVNWPDIEHLEQKMEDRLGLSKHIRPIMLIAVGYADKSGKIPFSQKKGIDLLKQDI</sequence>
<comment type="similarity">
    <text evidence="1">Belongs to the nitroreductase family.</text>
</comment>
<keyword evidence="2" id="KW-0560">Oxidoreductase</keyword>
<evidence type="ECO:0000256" key="1">
    <source>
        <dbReference type="ARBA" id="ARBA00007118"/>
    </source>
</evidence>
<keyword evidence="5" id="KW-1185">Reference proteome</keyword>
<dbReference type="InterPro" id="IPR029479">
    <property type="entry name" value="Nitroreductase"/>
</dbReference>
<dbReference type="SUPFAM" id="SSF55469">
    <property type="entry name" value="FMN-dependent nitroreductase-like"/>
    <property type="match status" value="1"/>
</dbReference>
<dbReference type="Gene3D" id="3.40.109.10">
    <property type="entry name" value="NADH Oxidase"/>
    <property type="match status" value="1"/>
</dbReference>
<feature type="domain" description="Nitroreductase" evidence="3">
    <location>
        <begin position="199"/>
        <end position="251"/>
    </location>
</feature>
<dbReference type="PANTHER" id="PTHR43673:SF10">
    <property type="entry name" value="NADH DEHYDROGENASE_NAD(P)H NITROREDUCTASE XCC3605-RELATED"/>
    <property type="match status" value="1"/>
</dbReference>
<dbReference type="Pfam" id="PF00881">
    <property type="entry name" value="Nitroreductase"/>
    <property type="match status" value="2"/>
</dbReference>
<dbReference type="InterPro" id="IPR000415">
    <property type="entry name" value="Nitroreductase-like"/>
</dbReference>
<dbReference type="EMBL" id="BSPV01000001">
    <property type="protein sequence ID" value="GLT13170.1"/>
    <property type="molecule type" value="Genomic_DNA"/>
</dbReference>
<feature type="domain" description="Nitroreductase" evidence="3">
    <location>
        <begin position="278"/>
        <end position="343"/>
    </location>
</feature>
<name>A0ABQ6EKM6_9VIBR</name>
<accession>A0ABQ6EKM6</accession>
<reference evidence="5" key="1">
    <citation type="journal article" date="2019" name="Int. J. Syst. Evol. Microbiol.">
        <title>The Global Catalogue of Microorganisms (GCM) 10K type strain sequencing project: providing services to taxonomists for standard genome sequencing and annotation.</title>
        <authorList>
            <consortium name="The Broad Institute Genomics Platform"/>
            <consortium name="The Broad Institute Genome Sequencing Center for Infectious Disease"/>
            <person name="Wu L."/>
            <person name="Ma J."/>
        </authorList>
    </citation>
    <scope>NUCLEOTIDE SEQUENCE [LARGE SCALE GENOMIC DNA]</scope>
    <source>
        <strain evidence="5">NBRC 111146</strain>
    </source>
</reference>
<dbReference type="Proteomes" id="UP001157156">
    <property type="component" value="Unassembled WGS sequence"/>
</dbReference>
<organism evidence="4 5">
    <name type="scientific">Vibrio algivorus</name>
    <dbReference type="NCBI Taxonomy" id="1667024"/>
    <lineage>
        <taxon>Bacteria</taxon>
        <taxon>Pseudomonadati</taxon>
        <taxon>Pseudomonadota</taxon>
        <taxon>Gammaproteobacteria</taxon>
        <taxon>Vibrionales</taxon>
        <taxon>Vibrionaceae</taxon>
        <taxon>Vibrio</taxon>
    </lineage>
</organism>
<dbReference type="CDD" id="cd02062">
    <property type="entry name" value="Nitro_FMN_reductase"/>
    <property type="match status" value="1"/>
</dbReference>
<protein>
    <recommendedName>
        <fullName evidence="3">Nitroreductase domain-containing protein</fullName>
    </recommendedName>
</protein>
<evidence type="ECO:0000259" key="3">
    <source>
        <dbReference type="Pfam" id="PF00881"/>
    </source>
</evidence>
<comment type="caution">
    <text evidence="4">The sequence shown here is derived from an EMBL/GenBank/DDBJ whole genome shotgun (WGS) entry which is preliminary data.</text>
</comment>